<evidence type="ECO:0000259" key="3">
    <source>
        <dbReference type="Pfam" id="PF06580"/>
    </source>
</evidence>
<keyword evidence="2" id="KW-0472">Membrane</keyword>
<dbReference type="EMBL" id="CP042306">
    <property type="protein sequence ID" value="QDZ06415.1"/>
    <property type="molecule type" value="Genomic_DNA"/>
</dbReference>
<proteinExistence type="predicted"/>
<dbReference type="InterPro" id="IPR010559">
    <property type="entry name" value="Sig_transdc_His_kin_internal"/>
</dbReference>
<dbReference type="Pfam" id="PF06580">
    <property type="entry name" value="His_kinase"/>
    <property type="match status" value="1"/>
</dbReference>
<dbReference type="InterPro" id="IPR036890">
    <property type="entry name" value="HATPase_C_sf"/>
</dbReference>
<dbReference type="AlphaFoldDB" id="A0A5B8LF93"/>
<keyword evidence="2" id="KW-1133">Transmembrane helix</keyword>
<dbReference type="PANTHER" id="PTHR34220:SF7">
    <property type="entry name" value="SENSOR HISTIDINE KINASE YPDA"/>
    <property type="match status" value="1"/>
</dbReference>
<dbReference type="InterPro" id="IPR050640">
    <property type="entry name" value="Bact_2-comp_sensor_kinase"/>
</dbReference>
<evidence type="ECO:0000313" key="4">
    <source>
        <dbReference type="EMBL" id="QDZ06415.1"/>
    </source>
</evidence>
<reference evidence="4 5" key="1">
    <citation type="submission" date="2019-07" db="EMBL/GenBank/DDBJ databases">
        <title>Full genome sequence of Sphingomonas sp. 4R-6-7(HKS19).</title>
        <authorList>
            <person name="Im W.-T."/>
        </authorList>
    </citation>
    <scope>NUCLEOTIDE SEQUENCE [LARGE SCALE GENOMIC DNA]</scope>
    <source>
        <strain evidence="4 5">HKS19</strain>
    </source>
</reference>
<accession>A0A5B8LF93</accession>
<feature type="coiled-coil region" evidence="1">
    <location>
        <begin position="144"/>
        <end position="171"/>
    </location>
</feature>
<gene>
    <name evidence="4" type="ORF">FPZ24_02100</name>
</gene>
<dbReference type="KEGG" id="spai:FPZ24_02100"/>
<protein>
    <recommendedName>
        <fullName evidence="3">Signal transduction histidine kinase internal region domain-containing protein</fullName>
    </recommendedName>
</protein>
<name>A0A5B8LF93_9SPHN</name>
<dbReference type="GO" id="GO:0000155">
    <property type="term" value="F:phosphorelay sensor kinase activity"/>
    <property type="evidence" value="ECO:0007669"/>
    <property type="project" value="InterPro"/>
</dbReference>
<feature type="transmembrane region" description="Helical" evidence="2">
    <location>
        <begin position="18"/>
        <end position="36"/>
    </location>
</feature>
<sequence length="360" mass="39391">MAGIGFFKTRRSRLQREWTVAIVATVCLWVGQFVLLTVERVAVLGEFQPAMFLPRLIVTGAAILISLGLAAIVFRLPQRSLGAQGFIGLGCAFAATLLHAAANLATFLSLLPANGHGDVTIAAYAPPMMQWFWSYFGLIALLIAIKYALRVEESERRIASLERSELQAQMAALRYQLNPHFIFNAMNSIITLIGENRNADAEAMVENLSDFFRRTLELAPQEAVSIAEELALQKLYLDIERARFSDRLIVETHIAPDVGDALVPVLITQPLVENAVRHSVAMSSQPIQLCTSVTRSADRVSIEIRNTLTSRKGRQGPGVGLANIAARLAARYGSAASLEYGPVDGDYVATINFPFECRAC</sequence>
<dbReference type="GO" id="GO:0016020">
    <property type="term" value="C:membrane"/>
    <property type="evidence" value="ECO:0007669"/>
    <property type="project" value="InterPro"/>
</dbReference>
<keyword evidence="2" id="KW-0812">Transmembrane</keyword>
<organism evidence="4 5">
    <name type="scientific">Sphingomonas panacisoli</name>
    <dbReference type="NCBI Taxonomy" id="1813879"/>
    <lineage>
        <taxon>Bacteria</taxon>
        <taxon>Pseudomonadati</taxon>
        <taxon>Pseudomonadota</taxon>
        <taxon>Alphaproteobacteria</taxon>
        <taxon>Sphingomonadales</taxon>
        <taxon>Sphingomonadaceae</taxon>
        <taxon>Sphingomonas</taxon>
    </lineage>
</organism>
<dbReference type="PANTHER" id="PTHR34220">
    <property type="entry name" value="SENSOR HISTIDINE KINASE YPDA"/>
    <property type="match status" value="1"/>
</dbReference>
<dbReference type="SUPFAM" id="SSF55874">
    <property type="entry name" value="ATPase domain of HSP90 chaperone/DNA topoisomerase II/histidine kinase"/>
    <property type="match status" value="1"/>
</dbReference>
<feature type="transmembrane region" description="Helical" evidence="2">
    <location>
        <begin position="86"/>
        <end position="111"/>
    </location>
</feature>
<feature type="domain" description="Signal transduction histidine kinase internal region" evidence="3">
    <location>
        <begin position="168"/>
        <end position="248"/>
    </location>
</feature>
<dbReference type="Gene3D" id="3.30.565.10">
    <property type="entry name" value="Histidine kinase-like ATPase, C-terminal domain"/>
    <property type="match status" value="1"/>
</dbReference>
<feature type="transmembrane region" description="Helical" evidence="2">
    <location>
        <begin position="131"/>
        <end position="149"/>
    </location>
</feature>
<dbReference type="Proteomes" id="UP000315673">
    <property type="component" value="Chromosome"/>
</dbReference>
<evidence type="ECO:0000313" key="5">
    <source>
        <dbReference type="Proteomes" id="UP000315673"/>
    </source>
</evidence>
<evidence type="ECO:0000256" key="2">
    <source>
        <dbReference type="SAM" id="Phobius"/>
    </source>
</evidence>
<evidence type="ECO:0000256" key="1">
    <source>
        <dbReference type="SAM" id="Coils"/>
    </source>
</evidence>
<feature type="transmembrane region" description="Helical" evidence="2">
    <location>
        <begin position="56"/>
        <end position="74"/>
    </location>
</feature>
<dbReference type="OrthoDB" id="2514702at2"/>
<keyword evidence="5" id="KW-1185">Reference proteome</keyword>
<keyword evidence="1" id="KW-0175">Coiled coil</keyword>